<organism evidence="1 2">
    <name type="scientific">Kockovaella imperatae</name>
    <dbReference type="NCBI Taxonomy" id="4999"/>
    <lineage>
        <taxon>Eukaryota</taxon>
        <taxon>Fungi</taxon>
        <taxon>Dikarya</taxon>
        <taxon>Basidiomycota</taxon>
        <taxon>Agaricomycotina</taxon>
        <taxon>Tremellomycetes</taxon>
        <taxon>Tremellales</taxon>
        <taxon>Cuniculitremaceae</taxon>
        <taxon>Kockovaella</taxon>
    </lineage>
</organism>
<dbReference type="OrthoDB" id="2591256at2759"/>
<dbReference type="Proteomes" id="UP000193218">
    <property type="component" value="Unassembled WGS sequence"/>
</dbReference>
<dbReference type="SUPFAM" id="SSF48208">
    <property type="entry name" value="Six-hairpin glycosidases"/>
    <property type="match status" value="1"/>
</dbReference>
<gene>
    <name evidence="1" type="ORF">BD324DRAFT_650749</name>
</gene>
<evidence type="ECO:0000313" key="2">
    <source>
        <dbReference type="Proteomes" id="UP000193218"/>
    </source>
</evidence>
<dbReference type="GeneID" id="33560006"/>
<comment type="caution">
    <text evidence="1">The sequence shown here is derived from an EMBL/GenBank/DDBJ whole genome shotgun (WGS) entry which is preliminary data.</text>
</comment>
<evidence type="ECO:0000313" key="1">
    <source>
        <dbReference type="EMBL" id="ORX37140.1"/>
    </source>
</evidence>
<proteinExistence type="predicted"/>
<dbReference type="InParanoid" id="A0A1Y1UGE6"/>
<sequence>MPFAINATKENLVPIRDPTVGDWRDSSTGLGYGIYPFDVEVALIPAALRAIAQLSDAGIIPSNYSSNATTFAEVWETQASPLFEVSISPAAANASLLNYVQKANLSDALLYGTGSLNATASSNGSSGTNTSSSSFNSTAGYNASSGGWDAVGQTIGKEVDGVNSTFYGLSIDRNGSVVEVLHSDLGFVLLYGNNVSQSIMQATVEALQPYPRGLLTNVGMVVANAAYDTNKTNIEVFNNLQYHGAVSWSWQQGLMAEGLSRQLGLCNLSSNTQLQYDHQTATPTWCTNTTLTDALLEAQTRLWDSIQGSASALFTEVLSPVFDNATNTFTIGDLGAISPSGTEGDAIQLWSYGFLAQIDPRSGRPVADGF</sequence>
<dbReference type="GO" id="GO:0005975">
    <property type="term" value="P:carbohydrate metabolic process"/>
    <property type="evidence" value="ECO:0007669"/>
    <property type="project" value="InterPro"/>
</dbReference>
<accession>A0A1Y1UGE6</accession>
<dbReference type="EMBL" id="NBSH01000006">
    <property type="protein sequence ID" value="ORX37140.1"/>
    <property type="molecule type" value="Genomic_DNA"/>
</dbReference>
<dbReference type="AlphaFoldDB" id="A0A1Y1UGE6"/>
<name>A0A1Y1UGE6_9TREE</name>
<keyword evidence="2" id="KW-1185">Reference proteome</keyword>
<dbReference type="RefSeq" id="XP_021871178.1">
    <property type="nucleotide sequence ID" value="XM_022018197.1"/>
</dbReference>
<protein>
    <submittedName>
        <fullName evidence="1">Uncharacterized protein</fullName>
    </submittedName>
</protein>
<reference evidence="1 2" key="1">
    <citation type="submission" date="2017-03" db="EMBL/GenBank/DDBJ databases">
        <title>Widespread Adenine N6-methylation of Active Genes in Fungi.</title>
        <authorList>
            <consortium name="DOE Joint Genome Institute"/>
            <person name="Mondo S.J."/>
            <person name="Dannebaum R.O."/>
            <person name="Kuo R.C."/>
            <person name="Louie K.B."/>
            <person name="Bewick A.J."/>
            <person name="Labutti K."/>
            <person name="Haridas S."/>
            <person name="Kuo A."/>
            <person name="Salamov A."/>
            <person name="Ahrendt S.R."/>
            <person name="Lau R."/>
            <person name="Bowen B.P."/>
            <person name="Lipzen A."/>
            <person name="Sullivan W."/>
            <person name="Andreopoulos W.B."/>
            <person name="Clum A."/>
            <person name="Lindquist E."/>
            <person name="Daum C."/>
            <person name="Northen T.R."/>
            <person name="Ramamoorthy G."/>
            <person name="Schmitz R.J."/>
            <person name="Gryganskyi A."/>
            <person name="Culley D."/>
            <person name="Magnuson J."/>
            <person name="James T.Y."/>
            <person name="O'Malley M.A."/>
            <person name="Stajich J.E."/>
            <person name="Spatafora J.W."/>
            <person name="Visel A."/>
            <person name="Grigoriev I.V."/>
        </authorList>
    </citation>
    <scope>NUCLEOTIDE SEQUENCE [LARGE SCALE GENOMIC DNA]</scope>
    <source>
        <strain evidence="1 2">NRRL Y-17943</strain>
    </source>
</reference>
<dbReference type="InterPro" id="IPR008928">
    <property type="entry name" value="6-hairpin_glycosidase_sf"/>
</dbReference>